<gene>
    <name evidence="7" type="ORF">ACFPQ6_11320</name>
</gene>
<dbReference type="SUPFAM" id="SSF51735">
    <property type="entry name" value="NAD(P)-binding Rossmann-fold domains"/>
    <property type="match status" value="1"/>
</dbReference>
<dbReference type="RefSeq" id="WP_380049379.1">
    <property type="nucleotide sequence ID" value="NZ_JBHSOH010000012.1"/>
</dbReference>
<dbReference type="PANTHER" id="PTHR35330:SF1">
    <property type="entry name" value="SIROHEME BIOSYNTHESIS PROTEIN MET8"/>
    <property type="match status" value="1"/>
</dbReference>
<evidence type="ECO:0000256" key="3">
    <source>
        <dbReference type="ARBA" id="ARBA00023002"/>
    </source>
</evidence>
<dbReference type="EMBL" id="JBHSOH010000012">
    <property type="protein sequence ID" value="MFC5848899.1"/>
    <property type="molecule type" value="Genomic_DNA"/>
</dbReference>
<dbReference type="InterPro" id="IPR036291">
    <property type="entry name" value="NAD(P)-bd_dom_sf"/>
</dbReference>
<dbReference type="SUPFAM" id="SSF75615">
    <property type="entry name" value="Siroheme synthase middle domains-like"/>
    <property type="match status" value="1"/>
</dbReference>
<dbReference type="InterPro" id="IPR006367">
    <property type="entry name" value="Sirohaem_synthase_N"/>
</dbReference>
<reference evidence="8" key="1">
    <citation type="journal article" date="2019" name="Int. J. Syst. Evol. Microbiol.">
        <title>The Global Catalogue of Microorganisms (GCM) 10K type strain sequencing project: providing services to taxonomists for standard genome sequencing and annotation.</title>
        <authorList>
            <consortium name="The Broad Institute Genomics Platform"/>
            <consortium name="The Broad Institute Genome Sequencing Center for Infectious Disease"/>
            <person name="Wu L."/>
            <person name="Ma J."/>
        </authorList>
    </citation>
    <scope>NUCLEOTIDE SEQUENCE [LARGE SCALE GENOMIC DNA]</scope>
    <source>
        <strain evidence="8">CGMCC 1.15053</strain>
    </source>
</reference>
<evidence type="ECO:0000313" key="7">
    <source>
        <dbReference type="EMBL" id="MFC5848899.1"/>
    </source>
</evidence>
<keyword evidence="3" id="KW-0560">Oxidoreductase</keyword>
<keyword evidence="4" id="KW-0520">NAD</keyword>
<evidence type="ECO:0000313" key="8">
    <source>
        <dbReference type="Proteomes" id="UP001595979"/>
    </source>
</evidence>
<sequence length="185" mass="18821">MSLAAFLDLRGEVALIVGGGAVALRRAATLLAAGLDVRVVAPAILPELAALPVRAERRPYAPADLSGARLVVAATDDAALNDAVARQARAAGVLVNHAGEAGRGTLRFPAVAERAGVQVAVSTGRELPMLARALRESVQARLPDEASLSGWTARREAALTLAGAERTAALGLLDADIRRAVGGAA</sequence>
<dbReference type="InterPro" id="IPR028161">
    <property type="entry name" value="Met8-like"/>
</dbReference>
<dbReference type="Gene3D" id="3.30.160.110">
    <property type="entry name" value="Siroheme synthase, domain 2"/>
    <property type="match status" value="1"/>
</dbReference>
<accession>A0ABW1DKS9</accession>
<dbReference type="Proteomes" id="UP001595979">
    <property type="component" value="Unassembled WGS sequence"/>
</dbReference>
<evidence type="ECO:0000256" key="5">
    <source>
        <dbReference type="ARBA" id="ARBA00023244"/>
    </source>
</evidence>
<evidence type="ECO:0000256" key="6">
    <source>
        <dbReference type="ARBA" id="ARBA00047561"/>
    </source>
</evidence>
<evidence type="ECO:0000256" key="1">
    <source>
        <dbReference type="ARBA" id="ARBA00005010"/>
    </source>
</evidence>
<dbReference type="Gene3D" id="3.40.50.720">
    <property type="entry name" value="NAD(P)-binding Rossmann-like Domain"/>
    <property type="match status" value="1"/>
</dbReference>
<dbReference type="NCBIfam" id="TIGR01470">
    <property type="entry name" value="cysG_Nterm"/>
    <property type="match status" value="1"/>
</dbReference>
<dbReference type="PANTHER" id="PTHR35330">
    <property type="entry name" value="SIROHEME BIOSYNTHESIS PROTEIN MET8"/>
    <property type="match status" value="1"/>
</dbReference>
<proteinExistence type="predicted"/>
<comment type="pathway">
    <text evidence="1">Porphyrin-containing compound metabolism; siroheme biosynthesis; sirohydrochlorin from precorrin-2: step 1/1.</text>
</comment>
<comment type="caution">
    <text evidence="7">The sequence shown here is derived from an EMBL/GenBank/DDBJ whole genome shotgun (WGS) entry which is preliminary data.</text>
</comment>
<name>A0ABW1DKS9_9DEIO</name>
<evidence type="ECO:0000256" key="4">
    <source>
        <dbReference type="ARBA" id="ARBA00023027"/>
    </source>
</evidence>
<dbReference type="EC" id="1.3.1.76" evidence="2"/>
<organism evidence="7 8">
    <name type="scientific">Deinococcus petrolearius</name>
    <dbReference type="NCBI Taxonomy" id="1751295"/>
    <lineage>
        <taxon>Bacteria</taxon>
        <taxon>Thermotogati</taxon>
        <taxon>Deinococcota</taxon>
        <taxon>Deinococci</taxon>
        <taxon>Deinococcales</taxon>
        <taxon>Deinococcaceae</taxon>
        <taxon>Deinococcus</taxon>
    </lineage>
</organism>
<comment type="catalytic activity">
    <reaction evidence="6">
        <text>precorrin-2 + NAD(+) = sirohydrochlorin + NADH + 2 H(+)</text>
        <dbReference type="Rhea" id="RHEA:15613"/>
        <dbReference type="ChEBI" id="CHEBI:15378"/>
        <dbReference type="ChEBI" id="CHEBI:57540"/>
        <dbReference type="ChEBI" id="CHEBI:57945"/>
        <dbReference type="ChEBI" id="CHEBI:58351"/>
        <dbReference type="ChEBI" id="CHEBI:58827"/>
        <dbReference type="EC" id="1.3.1.76"/>
    </reaction>
</comment>
<dbReference type="Pfam" id="PF13241">
    <property type="entry name" value="NAD_binding_7"/>
    <property type="match status" value="1"/>
</dbReference>
<keyword evidence="5" id="KW-0627">Porphyrin biosynthesis</keyword>
<evidence type="ECO:0000256" key="2">
    <source>
        <dbReference type="ARBA" id="ARBA00012400"/>
    </source>
</evidence>
<keyword evidence="8" id="KW-1185">Reference proteome</keyword>
<protein>
    <recommendedName>
        <fullName evidence="2">precorrin-2 dehydrogenase</fullName>
        <ecNumber evidence="2">1.3.1.76</ecNumber>
    </recommendedName>
</protein>